<dbReference type="Pfam" id="PF07963">
    <property type="entry name" value="N_methyl"/>
    <property type="match status" value="1"/>
</dbReference>
<keyword evidence="1" id="KW-1133">Transmembrane helix</keyword>
<dbReference type="PROSITE" id="PS00409">
    <property type="entry name" value="PROKAR_NTER_METHYL"/>
    <property type="match status" value="1"/>
</dbReference>
<dbReference type="AlphaFoldDB" id="A0A1F7WUI9"/>
<dbReference type="Gene3D" id="3.30.700.10">
    <property type="entry name" value="Glycoprotein, Type 4 Pilin"/>
    <property type="match status" value="1"/>
</dbReference>
<keyword evidence="1" id="KW-0812">Transmembrane</keyword>
<protein>
    <recommendedName>
        <fullName evidence="4">Type II secretion system protein GspG C-terminal domain-containing protein</fullName>
    </recommendedName>
</protein>
<comment type="caution">
    <text evidence="2">The sequence shown here is derived from an EMBL/GenBank/DDBJ whole genome shotgun (WGS) entry which is preliminary data.</text>
</comment>
<reference evidence="2 3" key="1">
    <citation type="journal article" date="2016" name="Nat. Commun.">
        <title>Thousands of microbial genomes shed light on interconnected biogeochemical processes in an aquifer system.</title>
        <authorList>
            <person name="Anantharaman K."/>
            <person name="Brown C.T."/>
            <person name="Hug L.A."/>
            <person name="Sharon I."/>
            <person name="Castelle C.J."/>
            <person name="Probst A.J."/>
            <person name="Thomas B.C."/>
            <person name="Singh A."/>
            <person name="Wilkins M.J."/>
            <person name="Karaoz U."/>
            <person name="Brodie E.L."/>
            <person name="Williams K.H."/>
            <person name="Hubbard S.S."/>
            <person name="Banfield J.F."/>
        </authorList>
    </citation>
    <scope>NUCLEOTIDE SEQUENCE [LARGE SCALE GENOMIC DNA]</scope>
</reference>
<dbReference type="InterPro" id="IPR012902">
    <property type="entry name" value="N_methyl_site"/>
</dbReference>
<evidence type="ECO:0008006" key="4">
    <source>
        <dbReference type="Google" id="ProtNLM"/>
    </source>
</evidence>
<dbReference type="InterPro" id="IPR045584">
    <property type="entry name" value="Pilin-like"/>
</dbReference>
<dbReference type="Proteomes" id="UP000178735">
    <property type="component" value="Unassembled WGS sequence"/>
</dbReference>
<accession>A0A1F7WUI9</accession>
<gene>
    <name evidence="2" type="ORF">A2008_03940</name>
</gene>
<evidence type="ECO:0000313" key="3">
    <source>
        <dbReference type="Proteomes" id="UP000178735"/>
    </source>
</evidence>
<dbReference type="SUPFAM" id="SSF54523">
    <property type="entry name" value="Pili subunits"/>
    <property type="match status" value="1"/>
</dbReference>
<dbReference type="STRING" id="1817813.A2008_03940"/>
<name>A0A1F7WUI9_9BACT</name>
<evidence type="ECO:0000313" key="2">
    <source>
        <dbReference type="EMBL" id="OGM06482.1"/>
    </source>
</evidence>
<feature type="transmembrane region" description="Helical" evidence="1">
    <location>
        <begin position="12"/>
        <end position="34"/>
    </location>
</feature>
<sequence length="186" mass="21249">MINKTKKHYRSGGFTLIEILTTIVIIGVLATAAVPIGQLMIIRQQEKILKEVLAETRRALDQFYEHYRSFPASFMELRGLAPPNFTIAYLRDAPPINPFTGDQYDWTVVVSGVTEYNDFGCYETDCLSLIDHNRKVFQNEADTNPGNPLAGKAKCCDACTGYWGIWDIRYPRDDRLAINETLYKDW</sequence>
<keyword evidence="1" id="KW-0472">Membrane</keyword>
<dbReference type="NCBIfam" id="TIGR02532">
    <property type="entry name" value="IV_pilin_GFxxxE"/>
    <property type="match status" value="1"/>
</dbReference>
<organism evidence="2 3">
    <name type="scientific">Candidatus Wallbacteria bacterium GWC2_49_35</name>
    <dbReference type="NCBI Taxonomy" id="1817813"/>
    <lineage>
        <taxon>Bacteria</taxon>
        <taxon>Candidatus Walliibacteriota</taxon>
    </lineage>
</organism>
<proteinExistence type="predicted"/>
<evidence type="ECO:0000256" key="1">
    <source>
        <dbReference type="SAM" id="Phobius"/>
    </source>
</evidence>
<dbReference type="EMBL" id="MGFH01000061">
    <property type="protein sequence ID" value="OGM06482.1"/>
    <property type="molecule type" value="Genomic_DNA"/>
</dbReference>